<evidence type="ECO:0000256" key="2">
    <source>
        <dbReference type="ARBA" id="ARBA00005417"/>
    </source>
</evidence>
<reference evidence="9 10" key="2">
    <citation type="submission" date="2013-04" db="EMBL/GenBank/DDBJ databases">
        <title>The Genome Sequence of Bilophila wadsworthia 3_1_6.</title>
        <authorList>
            <consortium name="The Broad Institute Genomics Platform"/>
            <person name="Earl A."/>
            <person name="Ward D."/>
            <person name="Feldgarden M."/>
            <person name="Gevers D."/>
            <person name="Sibley C."/>
            <person name="Strauss J."/>
            <person name="Allen-Vercoe E."/>
            <person name="Walker B."/>
            <person name="Young S."/>
            <person name="Zeng Q."/>
            <person name="Gargeya S."/>
            <person name="Fitzgerald M."/>
            <person name="Haas B."/>
            <person name="Abouelleil A."/>
            <person name="Allen A.W."/>
            <person name="Alvarado L."/>
            <person name="Arachchi H.M."/>
            <person name="Berlin A.M."/>
            <person name="Chapman S.B."/>
            <person name="Gainer-Dewar J."/>
            <person name="Goldberg J."/>
            <person name="Griggs A."/>
            <person name="Gujja S."/>
            <person name="Hansen M."/>
            <person name="Howarth C."/>
            <person name="Imamovic A."/>
            <person name="Ireland A."/>
            <person name="Larimer J."/>
            <person name="McCowan C."/>
            <person name="Murphy C."/>
            <person name="Pearson M."/>
            <person name="Poon T.W."/>
            <person name="Priest M."/>
            <person name="Roberts A."/>
            <person name="Saif S."/>
            <person name="Shea T."/>
            <person name="Sisk P."/>
            <person name="Sykes S."/>
            <person name="Wortman J."/>
            <person name="Nusbaum C."/>
            <person name="Birren B."/>
        </authorList>
    </citation>
    <scope>NUCLEOTIDE SEQUENCE [LARGE SCALE GENOMIC DNA]</scope>
    <source>
        <strain evidence="9 10">3_1_6</strain>
    </source>
</reference>
<comment type="caution">
    <text evidence="9">The sequence shown here is derived from an EMBL/GenBank/DDBJ whole genome shotgun (WGS) entry which is preliminary data.</text>
</comment>
<comment type="similarity">
    <text evidence="2">Belongs to the ABC transporter superfamily.</text>
</comment>
<reference evidence="9 10" key="1">
    <citation type="submission" date="2010-10" db="EMBL/GenBank/DDBJ databases">
        <authorList>
            <consortium name="The Broad Institute Genome Sequencing Platform"/>
            <person name="Ward D."/>
            <person name="Earl A."/>
            <person name="Feldgarden M."/>
            <person name="Young S.K."/>
            <person name="Gargeya S."/>
            <person name="Zeng Q."/>
            <person name="Alvarado L."/>
            <person name="Berlin A."/>
            <person name="Bochicchio J."/>
            <person name="Chapman S.B."/>
            <person name="Chen Z."/>
            <person name="Freedman E."/>
            <person name="Gellesch M."/>
            <person name="Goldberg J."/>
            <person name="Griggs A."/>
            <person name="Gujja S."/>
            <person name="Heilman E."/>
            <person name="Heiman D."/>
            <person name="Howarth C."/>
            <person name="Mehta T."/>
            <person name="Neiman D."/>
            <person name="Pearson M."/>
            <person name="Roberts A."/>
            <person name="Saif S."/>
            <person name="Shea T."/>
            <person name="Shenoy N."/>
            <person name="Sisk P."/>
            <person name="Stolte C."/>
            <person name="Sykes S."/>
            <person name="White J."/>
            <person name="Yandava C."/>
            <person name="Allen-Vercoe E."/>
            <person name="Sibley C."/>
            <person name="Ambrose C.E."/>
            <person name="Strauss J."/>
            <person name="Daigneault M."/>
            <person name="Haas B."/>
            <person name="Nusbaum C."/>
            <person name="Birren B."/>
        </authorList>
    </citation>
    <scope>NUCLEOTIDE SEQUENCE [LARGE SCALE GENOMIC DNA]</scope>
    <source>
        <strain evidence="9 10">3_1_6</strain>
    </source>
</reference>
<dbReference type="InterPro" id="IPR050388">
    <property type="entry name" value="ABC_Ni/Peptide_Import"/>
</dbReference>
<evidence type="ECO:0000313" key="9">
    <source>
        <dbReference type="EMBL" id="EFV44873.1"/>
    </source>
</evidence>
<evidence type="ECO:0000259" key="8">
    <source>
        <dbReference type="PROSITE" id="PS50893"/>
    </source>
</evidence>
<dbReference type="GO" id="GO:0005524">
    <property type="term" value="F:ATP binding"/>
    <property type="evidence" value="ECO:0007669"/>
    <property type="project" value="UniProtKB-KW"/>
</dbReference>
<feature type="domain" description="ABC transporter" evidence="8">
    <location>
        <begin position="4"/>
        <end position="252"/>
    </location>
</feature>
<keyword evidence="10" id="KW-1185">Reference proteome</keyword>
<dbReference type="Pfam" id="PF00005">
    <property type="entry name" value="ABC_tran"/>
    <property type="match status" value="1"/>
</dbReference>
<evidence type="ECO:0000256" key="7">
    <source>
        <dbReference type="ARBA" id="ARBA00023136"/>
    </source>
</evidence>
<gene>
    <name evidence="9" type="ORF">HMPREF0179_01369</name>
</gene>
<name>E5Y5A6_BILW3</name>
<dbReference type="SUPFAM" id="SSF52540">
    <property type="entry name" value="P-loop containing nucleoside triphosphate hydrolases"/>
    <property type="match status" value="1"/>
</dbReference>
<evidence type="ECO:0000256" key="1">
    <source>
        <dbReference type="ARBA" id="ARBA00004417"/>
    </source>
</evidence>
<dbReference type="GO" id="GO:0005886">
    <property type="term" value="C:plasma membrane"/>
    <property type="evidence" value="ECO:0007669"/>
    <property type="project" value="UniProtKB-SubCell"/>
</dbReference>
<evidence type="ECO:0000256" key="4">
    <source>
        <dbReference type="ARBA" id="ARBA00022475"/>
    </source>
</evidence>
<dbReference type="InterPro" id="IPR003593">
    <property type="entry name" value="AAA+_ATPase"/>
</dbReference>
<dbReference type="OrthoDB" id="9809450at2"/>
<evidence type="ECO:0000256" key="5">
    <source>
        <dbReference type="ARBA" id="ARBA00022741"/>
    </source>
</evidence>
<dbReference type="SMART" id="SM00382">
    <property type="entry name" value="AAA"/>
    <property type="match status" value="1"/>
</dbReference>
<keyword evidence="3" id="KW-0813">Transport</keyword>
<keyword evidence="4" id="KW-1003">Cell membrane</keyword>
<dbReference type="InterPro" id="IPR027417">
    <property type="entry name" value="P-loop_NTPase"/>
</dbReference>
<evidence type="ECO:0000313" key="10">
    <source>
        <dbReference type="Proteomes" id="UP000006034"/>
    </source>
</evidence>
<dbReference type="HOGENOM" id="CLU_000604_1_23_7"/>
<evidence type="ECO:0000256" key="6">
    <source>
        <dbReference type="ARBA" id="ARBA00022840"/>
    </source>
</evidence>
<dbReference type="PANTHER" id="PTHR43297">
    <property type="entry name" value="OLIGOPEPTIDE TRANSPORT ATP-BINDING PROTEIN APPD"/>
    <property type="match status" value="1"/>
</dbReference>
<keyword evidence="6 9" id="KW-0067">ATP-binding</keyword>
<dbReference type="CDD" id="cd03257">
    <property type="entry name" value="ABC_NikE_OppD_transporters"/>
    <property type="match status" value="1"/>
</dbReference>
<sequence>MSLLEVRDLTVRDSLTGALIVRDVHFCLEPGTCLGVVGESGSGKSLTCLALLGLAPPSLRVSGSVRFGGIDLLQAGRETVRGIRGKRIAMIVQQPMTAFDPLYSMGAQLLETLRATTSAFSEKESRGRIVEALEMMHIHNPLDVLKKYPYQLSGGMLQRCMIAVALLQRPDIIIADEPTTALDSMNQREVVAQFHWIRERFGSSLILVSHDLGVVRQLAQEVLVMKDGVGVEYGGAELFSAPRHPYTRYLVDTRATLSKAFERVMQCR</sequence>
<protein>
    <submittedName>
        <fullName evidence="9">Nickel transport system ATP-binding protein</fullName>
    </submittedName>
</protein>
<proteinExistence type="inferred from homology"/>
<dbReference type="RefSeq" id="WP_005026494.1">
    <property type="nucleotide sequence ID" value="NZ_KE150238.1"/>
</dbReference>
<dbReference type="InterPro" id="IPR003439">
    <property type="entry name" value="ABC_transporter-like_ATP-bd"/>
</dbReference>
<evidence type="ECO:0000256" key="3">
    <source>
        <dbReference type="ARBA" id="ARBA00022448"/>
    </source>
</evidence>
<dbReference type="Gene3D" id="3.40.50.300">
    <property type="entry name" value="P-loop containing nucleotide triphosphate hydrolases"/>
    <property type="match status" value="1"/>
</dbReference>
<dbReference type="GO" id="GO:0016887">
    <property type="term" value="F:ATP hydrolysis activity"/>
    <property type="evidence" value="ECO:0007669"/>
    <property type="project" value="InterPro"/>
</dbReference>
<dbReference type="GeneID" id="78086496"/>
<comment type="subcellular location">
    <subcellularLocation>
        <location evidence="1">Cell inner membrane</location>
        <topology evidence="1">Peripheral membrane protein</topology>
    </subcellularLocation>
</comment>
<accession>E5Y5A6</accession>
<dbReference type="Proteomes" id="UP000006034">
    <property type="component" value="Unassembled WGS sequence"/>
</dbReference>
<dbReference type="AlphaFoldDB" id="E5Y5A6"/>
<dbReference type="EMBL" id="ADCP02000001">
    <property type="protein sequence ID" value="EFV44873.1"/>
    <property type="molecule type" value="Genomic_DNA"/>
</dbReference>
<dbReference type="PANTHER" id="PTHR43297:SF2">
    <property type="entry name" value="DIPEPTIDE TRANSPORT ATP-BINDING PROTEIN DPPD"/>
    <property type="match status" value="1"/>
</dbReference>
<keyword evidence="7" id="KW-0472">Membrane</keyword>
<organism evidence="9 10">
    <name type="scientific">Bilophila wadsworthia (strain 3_1_6)</name>
    <dbReference type="NCBI Taxonomy" id="563192"/>
    <lineage>
        <taxon>Bacteria</taxon>
        <taxon>Pseudomonadati</taxon>
        <taxon>Thermodesulfobacteriota</taxon>
        <taxon>Desulfovibrionia</taxon>
        <taxon>Desulfovibrionales</taxon>
        <taxon>Desulfovibrionaceae</taxon>
        <taxon>Bilophila</taxon>
    </lineage>
</organism>
<dbReference type="STRING" id="563192.HMPREF0179_01369"/>
<dbReference type="eggNOG" id="COG0444">
    <property type="taxonomic scope" value="Bacteria"/>
</dbReference>
<dbReference type="PROSITE" id="PS50893">
    <property type="entry name" value="ABC_TRANSPORTER_2"/>
    <property type="match status" value="1"/>
</dbReference>
<keyword evidence="5" id="KW-0547">Nucleotide-binding</keyword>